<dbReference type="PANTHER" id="PTHR43299">
    <property type="entry name" value="UPF0718 PROTEIN YRAQ"/>
    <property type="match status" value="1"/>
</dbReference>
<proteinExistence type="predicted"/>
<evidence type="ECO:0000313" key="3">
    <source>
        <dbReference type="Proteomes" id="UP001597478"/>
    </source>
</evidence>
<feature type="transmembrane region" description="Helical" evidence="1">
    <location>
        <begin position="35"/>
        <end position="56"/>
    </location>
</feature>
<dbReference type="RefSeq" id="WP_377389502.1">
    <property type="nucleotide sequence ID" value="NZ_JBHSAN010000017.1"/>
</dbReference>
<name>A0ABW5W5V5_9PSEU</name>
<sequence length="356" mass="36106">MCLGRTTGVEIVAVGTRARVMRADRATRLLRSRRPVLAAASFAVLAVGLLLLVKWLPYGEKAVSVAGTGDWPGSSLLDTGSPSLRAGWEFLLAYTEAIWPALVAAIVLGAAVEALVPAERLGRLGPLGGGTLALPGMMCTCCAAPLVTSLRRAGAATGSAVAFWLANPVLNPAVLVFLALVGPWQWPVTRLVIGAALVFGAGALAARMAPAEVAPVARPDPRSAPRRFGTGFTRFTLLLVPLYLLLVFAVGALRGSLFPLADGLAAHVVPAVLAAAVLGVLLVLPTGGEIPVVLALVAAGFPPAVIGVLLITLPAVSLPSMVLVGRALTWRVTATAGACTALAGIAAGGLLTVLSG</sequence>
<keyword evidence="3" id="KW-1185">Reference proteome</keyword>
<feature type="transmembrane region" description="Helical" evidence="1">
    <location>
        <begin position="328"/>
        <end position="354"/>
    </location>
</feature>
<evidence type="ECO:0008006" key="4">
    <source>
        <dbReference type="Google" id="ProtNLM"/>
    </source>
</evidence>
<dbReference type="Proteomes" id="UP001597478">
    <property type="component" value="Unassembled WGS sequence"/>
</dbReference>
<evidence type="ECO:0000313" key="2">
    <source>
        <dbReference type="EMBL" id="MFD2798554.1"/>
    </source>
</evidence>
<dbReference type="PANTHER" id="PTHR43299:SF1">
    <property type="entry name" value="UPF0718 PROTEIN YRAQ"/>
    <property type="match status" value="1"/>
</dbReference>
<comment type="caution">
    <text evidence="2">The sequence shown here is derived from an EMBL/GenBank/DDBJ whole genome shotgun (WGS) entry which is preliminary data.</text>
</comment>
<gene>
    <name evidence="2" type="ORF">ACFS2C_04015</name>
</gene>
<feature type="transmembrane region" description="Helical" evidence="1">
    <location>
        <begin position="188"/>
        <end position="210"/>
    </location>
</feature>
<feature type="transmembrane region" description="Helical" evidence="1">
    <location>
        <begin position="292"/>
        <end position="316"/>
    </location>
</feature>
<keyword evidence="1" id="KW-1133">Transmembrane helix</keyword>
<keyword evidence="1" id="KW-0812">Transmembrane</keyword>
<feature type="transmembrane region" description="Helical" evidence="1">
    <location>
        <begin position="161"/>
        <end position="182"/>
    </location>
</feature>
<feature type="transmembrane region" description="Helical" evidence="1">
    <location>
        <begin position="97"/>
        <end position="116"/>
    </location>
</feature>
<protein>
    <recommendedName>
        <fullName evidence="4">Permease</fullName>
    </recommendedName>
</protein>
<dbReference type="EMBL" id="JBHUOF010000004">
    <property type="protein sequence ID" value="MFD2798554.1"/>
    <property type="molecule type" value="Genomic_DNA"/>
</dbReference>
<organism evidence="2 3">
    <name type="scientific">Prauserella oleivorans</name>
    <dbReference type="NCBI Taxonomy" id="1478153"/>
    <lineage>
        <taxon>Bacteria</taxon>
        <taxon>Bacillati</taxon>
        <taxon>Actinomycetota</taxon>
        <taxon>Actinomycetes</taxon>
        <taxon>Pseudonocardiales</taxon>
        <taxon>Pseudonocardiaceae</taxon>
        <taxon>Prauserella</taxon>
    </lineage>
</organism>
<reference evidence="3" key="1">
    <citation type="journal article" date="2019" name="Int. J. Syst. Evol. Microbiol.">
        <title>The Global Catalogue of Microorganisms (GCM) 10K type strain sequencing project: providing services to taxonomists for standard genome sequencing and annotation.</title>
        <authorList>
            <consortium name="The Broad Institute Genomics Platform"/>
            <consortium name="The Broad Institute Genome Sequencing Center for Infectious Disease"/>
            <person name="Wu L."/>
            <person name="Ma J."/>
        </authorList>
    </citation>
    <scope>NUCLEOTIDE SEQUENCE [LARGE SCALE GENOMIC DNA]</scope>
    <source>
        <strain evidence="3">IBRC-M 10906</strain>
    </source>
</reference>
<feature type="transmembrane region" description="Helical" evidence="1">
    <location>
        <begin position="264"/>
        <end position="285"/>
    </location>
</feature>
<evidence type="ECO:0000256" key="1">
    <source>
        <dbReference type="SAM" id="Phobius"/>
    </source>
</evidence>
<feature type="transmembrane region" description="Helical" evidence="1">
    <location>
        <begin position="231"/>
        <end position="252"/>
    </location>
</feature>
<accession>A0ABW5W5V5</accession>
<keyword evidence="1" id="KW-0472">Membrane</keyword>